<proteinExistence type="inferred from homology"/>
<dbReference type="Proteomes" id="UP000242525">
    <property type="component" value="Unassembled WGS sequence"/>
</dbReference>
<dbReference type="CDD" id="cd02659">
    <property type="entry name" value="peptidase_C19C"/>
    <property type="match status" value="1"/>
</dbReference>
<feature type="domain" description="USP" evidence="9">
    <location>
        <begin position="203"/>
        <end position="521"/>
    </location>
</feature>
<dbReference type="InterPro" id="IPR029346">
    <property type="entry name" value="USP_C"/>
</dbReference>
<dbReference type="InterPro" id="IPR038765">
    <property type="entry name" value="Papain-like_cys_pep_sf"/>
</dbReference>
<reference evidence="10" key="1">
    <citation type="submission" date="2014-03" db="EMBL/GenBank/DDBJ databases">
        <authorList>
            <person name="Casaregola S."/>
        </authorList>
    </citation>
    <scope>NUCLEOTIDE SEQUENCE [LARGE SCALE GENOMIC DNA]</scope>
    <source>
        <strain evidence="10">CLIB 918</strain>
    </source>
</reference>
<dbReference type="InterPro" id="IPR028889">
    <property type="entry name" value="USP"/>
</dbReference>
<sequence length="1123" mass="129547">MTEPIDLAEATAPVVNLASDAQFMASKLLPPFDDDEIETELQFHHTWEIEDWDSLPDKLYSPAFDGGDYSWKIFLFPRGNKFNSVSVYLACAPKGQDPANPDKDGPHWTCCAQFGIVMWNPDEPSVWKENKAHHRFEAEESDWGFSQFYELRNLYNKSPTSDHAMIENNKVNISIYVKIVKDVTGVLWHNFRNYNSKKETGFSGIRNQGATCYMNSLLQSLYFTTAFRHAVMGIPTEDEPDKVPAALQRLFFQLSTSSDGVDTRKLTKSFGWDSGDAFTQHDVQELNRVLMDNLEGKMKGTSVEGMLNKIFVGQMKSYIKCVNVDFESSRIEDYWDIQLNVKGMKNLEDSFKDYVQVETLDGENQYQATGFGLQDAKKGVVFTSFPPVLHLQLKRYDFDFIREQMVKINDRYEFPTEIDLAPYLDESIVPEESCEYALHGVLVHCGDLNIGHYYALIKPKKDGHWYKFDDELVTKATMKEVLEDNFGGDLLASDLAKSRVSNISPSYKRHTSAYMLVYIRKSRLDEILFDDKVPQHIMDRVKAEIEEEENARREREEQHLYMSMKISSIEQFKKLNYFDIAIWKQDPGLEDQSPEAHAVVYKAKKSLTAAEFIDQIAKSINYPYPERLRLWRVGERDNKTKRPGDPVDTSSNLPLEQIFAKNLKVRAEINLYLDIADVDPTTGEVIPWYDNDLELGPRLLLFIKVFNPTTQSVHGFMTWVGRANQKVKSLIPDVLKALGWDPDTKIRLLEEVKPNFIEETDIEETFDQARIGDGDIMCIEKVESDLSSLPVGGYKTATDYYNFLFKRLHIVFRRRVDHDGFNDENDNSPTPDVDVWLSASDEYDHVSAVVGEKLNVDPTHLQFFVTNPNGTVKNVIKRKTIVSHMISSLHGVSPHIILYDVLPMSLKEYETKQLVRFIYLTDGISQEHRHEVLLPQTAKVQDLLPYFESKIKLSPEDLSKLHFWVSSNHLFSQEVPLNTPVSEVVKHDTLYAQVLSSEEQEWLENNTDLSEGIVIKVYQFHKDPTSTHGVPFQFLLKPGEPFRETKMRLQKKLGMFDKLFERIKFAIVDVQHYDERQGSPYVEDEDEVLYDQFASDPELMLGLDHMNRTPRRVHTERAIFIKD</sequence>
<dbReference type="OrthoDB" id="289038at2759"/>
<evidence type="ECO:0000259" key="9">
    <source>
        <dbReference type="PROSITE" id="PS50235"/>
    </source>
</evidence>
<evidence type="ECO:0000256" key="2">
    <source>
        <dbReference type="ARBA" id="ARBA00009085"/>
    </source>
</evidence>
<dbReference type="InterPro" id="IPR018200">
    <property type="entry name" value="USP_CS"/>
</dbReference>
<keyword evidence="5" id="KW-0833">Ubl conjugation pathway</keyword>
<evidence type="ECO:0000256" key="1">
    <source>
        <dbReference type="ARBA" id="ARBA00000707"/>
    </source>
</evidence>
<organism evidence="10 11">
    <name type="scientific">Geotrichum candidum</name>
    <name type="common">Oospora lactis</name>
    <name type="synonym">Dipodascus geotrichum</name>
    <dbReference type="NCBI Taxonomy" id="1173061"/>
    <lineage>
        <taxon>Eukaryota</taxon>
        <taxon>Fungi</taxon>
        <taxon>Dikarya</taxon>
        <taxon>Ascomycota</taxon>
        <taxon>Saccharomycotina</taxon>
        <taxon>Dipodascomycetes</taxon>
        <taxon>Dipodascales</taxon>
        <taxon>Dipodascaceae</taxon>
        <taxon>Geotrichum</taxon>
    </lineage>
</organism>
<dbReference type="PROSITE" id="PS50235">
    <property type="entry name" value="USP_3"/>
    <property type="match status" value="1"/>
</dbReference>
<evidence type="ECO:0000256" key="6">
    <source>
        <dbReference type="ARBA" id="ARBA00022801"/>
    </source>
</evidence>
<dbReference type="Gene3D" id="2.60.210.10">
    <property type="entry name" value="Apoptosis, Tumor Necrosis Factor Receptor Associated Protein 2, Chain A"/>
    <property type="match status" value="1"/>
</dbReference>
<dbReference type="SUPFAM" id="SSF54001">
    <property type="entry name" value="Cysteine proteinases"/>
    <property type="match status" value="1"/>
</dbReference>
<dbReference type="InterPro" id="IPR001394">
    <property type="entry name" value="Peptidase_C19_UCH"/>
</dbReference>
<dbReference type="InterPro" id="IPR002083">
    <property type="entry name" value="MATH/TRAF_dom"/>
</dbReference>
<comment type="catalytic activity">
    <reaction evidence="1">
        <text>Thiol-dependent hydrolysis of ester, thioester, amide, peptide and isopeptide bonds formed by the C-terminal Gly of ubiquitin (a 76-residue protein attached to proteins as an intracellular targeting signal).</text>
        <dbReference type="EC" id="3.4.19.12"/>
    </reaction>
</comment>
<dbReference type="Pfam" id="PF12436">
    <property type="entry name" value="USP7_ICP0_bdg"/>
    <property type="match status" value="1"/>
</dbReference>
<keyword evidence="6" id="KW-0378">Hydrolase</keyword>
<dbReference type="PROSITE" id="PS00972">
    <property type="entry name" value="USP_1"/>
    <property type="match status" value="1"/>
</dbReference>
<evidence type="ECO:0000256" key="5">
    <source>
        <dbReference type="ARBA" id="ARBA00022786"/>
    </source>
</evidence>
<dbReference type="Gene3D" id="3.90.70.10">
    <property type="entry name" value="Cysteine proteinases"/>
    <property type="match status" value="1"/>
</dbReference>
<comment type="caution">
    <text evidence="10">The sequence shown here is derived from an EMBL/GenBank/DDBJ whole genome shotgun (WGS) entry which is preliminary data.</text>
</comment>
<keyword evidence="11" id="KW-1185">Reference proteome</keyword>
<dbReference type="Gene3D" id="3.10.20.90">
    <property type="entry name" value="Phosphatidylinositol 3-kinase Catalytic Subunit, Chain A, domain 1"/>
    <property type="match status" value="2"/>
</dbReference>
<evidence type="ECO:0000259" key="8">
    <source>
        <dbReference type="PROSITE" id="PS50144"/>
    </source>
</evidence>
<evidence type="ECO:0000313" key="11">
    <source>
        <dbReference type="Proteomes" id="UP000242525"/>
    </source>
</evidence>
<evidence type="ECO:0000256" key="4">
    <source>
        <dbReference type="ARBA" id="ARBA00022670"/>
    </source>
</evidence>
<protein>
    <recommendedName>
        <fullName evidence="3">ubiquitinyl hydrolase 1</fullName>
        <ecNumber evidence="3">3.4.19.12</ecNumber>
    </recommendedName>
</protein>
<dbReference type="GO" id="GO:0005829">
    <property type="term" value="C:cytosol"/>
    <property type="evidence" value="ECO:0007669"/>
    <property type="project" value="TreeGrafter"/>
</dbReference>
<dbReference type="PROSITE" id="PS00973">
    <property type="entry name" value="USP_2"/>
    <property type="match status" value="1"/>
</dbReference>
<dbReference type="Pfam" id="PF14533">
    <property type="entry name" value="USP7_C2"/>
    <property type="match status" value="1"/>
</dbReference>
<dbReference type="FunFam" id="3.90.70.10:FF:000044">
    <property type="entry name" value="Ubiquitin carboxyl-terminal hydrolase 13"/>
    <property type="match status" value="1"/>
</dbReference>
<dbReference type="GO" id="GO:0004843">
    <property type="term" value="F:cysteine-type deubiquitinase activity"/>
    <property type="evidence" value="ECO:0007669"/>
    <property type="project" value="UniProtKB-EC"/>
</dbReference>
<feature type="domain" description="MATH" evidence="8">
    <location>
        <begin position="42"/>
        <end position="177"/>
    </location>
</feature>
<dbReference type="Pfam" id="PF22486">
    <property type="entry name" value="MATH_2"/>
    <property type="match status" value="1"/>
</dbReference>
<comment type="similarity">
    <text evidence="2">Belongs to the peptidase C19 family.</text>
</comment>
<dbReference type="SMART" id="SM00061">
    <property type="entry name" value="MATH"/>
    <property type="match status" value="1"/>
</dbReference>
<evidence type="ECO:0000256" key="3">
    <source>
        <dbReference type="ARBA" id="ARBA00012759"/>
    </source>
</evidence>
<dbReference type="InterPro" id="IPR024729">
    <property type="entry name" value="USP7_ICP0-binding_dom"/>
</dbReference>
<dbReference type="SUPFAM" id="SSF49599">
    <property type="entry name" value="TRAF domain-like"/>
    <property type="match status" value="1"/>
</dbReference>
<evidence type="ECO:0000313" key="10">
    <source>
        <dbReference type="EMBL" id="CDO56883.1"/>
    </source>
</evidence>
<keyword evidence="4 10" id="KW-0645">Protease</keyword>
<dbReference type="EC" id="3.4.19.12" evidence="3"/>
<dbReference type="GO" id="GO:0016579">
    <property type="term" value="P:protein deubiquitination"/>
    <property type="evidence" value="ECO:0007669"/>
    <property type="project" value="InterPro"/>
</dbReference>
<dbReference type="GO" id="GO:0031647">
    <property type="term" value="P:regulation of protein stability"/>
    <property type="evidence" value="ECO:0007669"/>
    <property type="project" value="TreeGrafter"/>
</dbReference>
<dbReference type="Pfam" id="PF00443">
    <property type="entry name" value="UCH"/>
    <property type="match status" value="1"/>
</dbReference>
<dbReference type="EMBL" id="CCBN010000017">
    <property type="protein sequence ID" value="CDO56883.1"/>
    <property type="molecule type" value="Genomic_DNA"/>
</dbReference>
<dbReference type="GO" id="GO:0005634">
    <property type="term" value="C:nucleus"/>
    <property type="evidence" value="ECO:0007669"/>
    <property type="project" value="TreeGrafter"/>
</dbReference>
<keyword evidence="7" id="KW-0788">Thiol protease</keyword>
<accession>A0A0J9XH58</accession>
<dbReference type="STRING" id="1173061.A0A0J9XH58"/>
<dbReference type="InterPro" id="IPR050164">
    <property type="entry name" value="Peptidase_C19"/>
</dbReference>
<dbReference type="InterPro" id="IPR008974">
    <property type="entry name" value="TRAF-like"/>
</dbReference>
<evidence type="ECO:0000256" key="7">
    <source>
        <dbReference type="ARBA" id="ARBA00022807"/>
    </source>
</evidence>
<dbReference type="PANTHER" id="PTHR24006:SF644">
    <property type="entry name" value="UBIQUITIN CARBOXYL-TERMINAL HYDROLASE 7"/>
    <property type="match status" value="1"/>
</dbReference>
<dbReference type="GO" id="GO:0006508">
    <property type="term" value="P:proteolysis"/>
    <property type="evidence" value="ECO:0007669"/>
    <property type="project" value="UniProtKB-KW"/>
</dbReference>
<name>A0A0J9XH58_GEOCN</name>
<gene>
    <name evidence="10" type="ORF">BN980_GECA17s01473g</name>
</gene>
<dbReference type="AlphaFoldDB" id="A0A0J9XH58"/>
<dbReference type="PROSITE" id="PS50144">
    <property type="entry name" value="MATH"/>
    <property type="match status" value="1"/>
</dbReference>
<dbReference type="PANTHER" id="PTHR24006">
    <property type="entry name" value="UBIQUITIN CARBOXYL-TERMINAL HYDROLASE"/>
    <property type="match status" value="1"/>
</dbReference>